<evidence type="ECO:0000313" key="3">
    <source>
        <dbReference type="EMBL" id="DAD75942.1"/>
    </source>
</evidence>
<keyword evidence="3" id="KW-0378">Hydrolase</keyword>
<dbReference type="SMART" id="SM00646">
    <property type="entry name" value="Ami_3"/>
    <property type="match status" value="1"/>
</dbReference>
<feature type="compositionally biased region" description="Low complexity" evidence="1">
    <location>
        <begin position="190"/>
        <end position="209"/>
    </location>
</feature>
<dbReference type="CDD" id="cd02696">
    <property type="entry name" value="MurNAc-LAA"/>
    <property type="match status" value="1"/>
</dbReference>
<name>A0A8S5M180_9CAUD</name>
<dbReference type="InterPro" id="IPR002508">
    <property type="entry name" value="MurNAc-LAA_cat"/>
</dbReference>
<evidence type="ECO:0000256" key="1">
    <source>
        <dbReference type="SAM" id="MobiDB-lite"/>
    </source>
</evidence>
<evidence type="ECO:0000259" key="2">
    <source>
        <dbReference type="SMART" id="SM00646"/>
    </source>
</evidence>
<accession>A0A8S5M180</accession>
<organism evidence="3">
    <name type="scientific">Siphoviridae sp. ctX926</name>
    <dbReference type="NCBI Taxonomy" id="2826366"/>
    <lineage>
        <taxon>Viruses</taxon>
        <taxon>Duplodnaviria</taxon>
        <taxon>Heunggongvirae</taxon>
        <taxon>Uroviricota</taxon>
        <taxon>Caudoviricetes</taxon>
    </lineage>
</organism>
<dbReference type="GO" id="GO:0009253">
    <property type="term" value="P:peptidoglycan catabolic process"/>
    <property type="evidence" value="ECO:0007669"/>
    <property type="project" value="InterPro"/>
</dbReference>
<sequence>MAKYNVHGGHNKKVPGAAGILDEVTEDRKVKNAVIKYLKAQGHTVYDCTDDAGTTQSKNLANIVAKCNKHNVDLDISIHLNSGRNDKKGDGKTGGVEVLCYSTGAKKEAKKIADEIADTFGYALRSDKTTPSGYAGVKIDKSLFVLRSTKAKAVLIECCFVDDKDDAKVWDADKCAKAIVKAVTGKAVASSGSDSSSGTSSGNKTTSTSNAPTYKVGNTYTLQSNMVVRTGAGTNYRAKNHSELTADGKKHDKDKNGCLDKGTKITCKQVKKSNGDIWIKCPSGWIAAYYKKKVHVK</sequence>
<proteinExistence type="predicted"/>
<dbReference type="SUPFAM" id="SSF53187">
    <property type="entry name" value="Zn-dependent exopeptidases"/>
    <property type="match status" value="1"/>
</dbReference>
<dbReference type="GO" id="GO:0008745">
    <property type="term" value="F:N-acetylmuramoyl-L-alanine amidase activity"/>
    <property type="evidence" value="ECO:0007669"/>
    <property type="project" value="InterPro"/>
</dbReference>
<feature type="region of interest" description="Disordered" evidence="1">
    <location>
        <begin position="189"/>
        <end position="210"/>
    </location>
</feature>
<dbReference type="PANTHER" id="PTHR30404">
    <property type="entry name" value="N-ACETYLMURAMOYL-L-ALANINE AMIDASE"/>
    <property type="match status" value="1"/>
</dbReference>
<dbReference type="PANTHER" id="PTHR30404:SF8">
    <property type="entry name" value="AUTOLYSIN PH-RELATED"/>
    <property type="match status" value="1"/>
</dbReference>
<dbReference type="InterPro" id="IPR050695">
    <property type="entry name" value="N-acetylmuramoyl_amidase_3"/>
</dbReference>
<reference evidence="3" key="1">
    <citation type="journal article" date="2021" name="Proc. Natl. Acad. Sci. U.S.A.">
        <title>A Catalog of Tens of Thousands of Viruses from Human Metagenomes Reveals Hidden Associations with Chronic Diseases.</title>
        <authorList>
            <person name="Tisza M.J."/>
            <person name="Buck C.B."/>
        </authorList>
    </citation>
    <scope>NUCLEOTIDE SEQUENCE</scope>
    <source>
        <strain evidence="3">CtX926</strain>
    </source>
</reference>
<feature type="domain" description="MurNAc-LAA" evidence="2">
    <location>
        <begin position="64"/>
        <end position="184"/>
    </location>
</feature>
<dbReference type="Gene3D" id="3.40.630.40">
    <property type="entry name" value="Zn-dependent exopeptidases"/>
    <property type="match status" value="1"/>
</dbReference>
<dbReference type="EMBL" id="BK014793">
    <property type="protein sequence ID" value="DAD75942.1"/>
    <property type="molecule type" value="Genomic_DNA"/>
</dbReference>
<dbReference type="Pfam" id="PF01520">
    <property type="entry name" value="Amidase_3"/>
    <property type="match status" value="1"/>
</dbReference>
<protein>
    <submittedName>
        <fullName evidence="3">Cell wall hydrolase autolysin</fullName>
    </submittedName>
</protein>